<feature type="transmembrane region" description="Helical" evidence="2">
    <location>
        <begin position="549"/>
        <end position="571"/>
    </location>
</feature>
<keyword evidence="2" id="KW-0812">Transmembrane</keyword>
<reference evidence="3 4" key="1">
    <citation type="journal article" date="2018" name="J. Invertebr. Pathol.">
        <title>New genotyping method for the causative agent of crayfish plague (Aphanomyces astaci) based on whole genome data.</title>
        <authorList>
            <person name="Minardi D."/>
            <person name="Studholme D.J."/>
            <person name="van der Giezen M."/>
            <person name="Pretto T."/>
            <person name="Oidtmann B."/>
        </authorList>
    </citation>
    <scope>NUCLEOTIDE SEQUENCE [LARGE SCALE GENOMIC DNA]</scope>
    <source>
        <strain evidence="3 4">KB13</strain>
    </source>
</reference>
<gene>
    <name evidence="3" type="ORF">DYB28_002640</name>
</gene>
<keyword evidence="2" id="KW-1133">Transmembrane helix</keyword>
<comment type="caution">
    <text evidence="3">The sequence shown here is derived from an EMBL/GenBank/DDBJ whole genome shotgun (WGS) entry which is preliminary data.</text>
</comment>
<name>A0A9X8H2H9_APHAT</name>
<feature type="transmembrane region" description="Helical" evidence="2">
    <location>
        <begin position="424"/>
        <end position="444"/>
    </location>
</feature>
<dbReference type="Proteomes" id="UP000275652">
    <property type="component" value="Unassembled WGS sequence"/>
</dbReference>
<organism evidence="3 4">
    <name type="scientific">Aphanomyces astaci</name>
    <name type="common">Crayfish plague agent</name>
    <dbReference type="NCBI Taxonomy" id="112090"/>
    <lineage>
        <taxon>Eukaryota</taxon>
        <taxon>Sar</taxon>
        <taxon>Stramenopiles</taxon>
        <taxon>Oomycota</taxon>
        <taxon>Saprolegniomycetes</taxon>
        <taxon>Saprolegniales</taxon>
        <taxon>Verrucalvaceae</taxon>
        <taxon>Aphanomyces</taxon>
    </lineage>
</organism>
<feature type="transmembrane region" description="Helical" evidence="2">
    <location>
        <begin position="456"/>
        <end position="474"/>
    </location>
</feature>
<protein>
    <submittedName>
        <fullName evidence="3">Uncharacterized protein</fullName>
    </submittedName>
</protein>
<feature type="transmembrane region" description="Helical" evidence="2">
    <location>
        <begin position="508"/>
        <end position="529"/>
    </location>
</feature>
<feature type="transmembrane region" description="Helical" evidence="2">
    <location>
        <begin position="373"/>
        <end position="391"/>
    </location>
</feature>
<evidence type="ECO:0000256" key="1">
    <source>
        <dbReference type="SAM" id="MobiDB-lite"/>
    </source>
</evidence>
<evidence type="ECO:0000313" key="4">
    <source>
        <dbReference type="Proteomes" id="UP000275652"/>
    </source>
</evidence>
<dbReference type="EMBL" id="QUTI01063834">
    <property type="protein sequence ID" value="RLN86386.1"/>
    <property type="molecule type" value="Genomic_DNA"/>
</dbReference>
<evidence type="ECO:0000313" key="3">
    <source>
        <dbReference type="EMBL" id="RLN86386.1"/>
    </source>
</evidence>
<dbReference type="InterPro" id="IPR021259">
    <property type="entry name" value="DUF2817"/>
</dbReference>
<feature type="region of interest" description="Disordered" evidence="1">
    <location>
        <begin position="297"/>
        <end position="339"/>
    </location>
</feature>
<evidence type="ECO:0000256" key="2">
    <source>
        <dbReference type="SAM" id="Phobius"/>
    </source>
</evidence>
<keyword evidence="2" id="KW-0472">Membrane</keyword>
<feature type="transmembrane region" description="Helical" evidence="2">
    <location>
        <begin position="12"/>
        <end position="30"/>
    </location>
</feature>
<feature type="compositionally biased region" description="Pro residues" evidence="1">
    <location>
        <begin position="304"/>
        <end position="322"/>
    </location>
</feature>
<dbReference type="AlphaFoldDB" id="A0A9X8H2H9"/>
<proteinExistence type="predicted"/>
<accession>A0A9X8H2H9</accession>
<sequence>MDIHSFINPAQRVTLASQVVALLSLLWVTATNGMTNLKRAIVTGTYDDERGIFYGGARFHASHLRLHAFFQKTFDQASFTHVAFLNVHTGIGPPGNDTNKLGGSRAVDCAARNRGSYSGFALPWATKYTWFPSSTAVVGVTQEFETKSAFAVLDAWTTETAAAQFDPAKALRDAFYLHWDPVWKFNVGHCGRNLFPSSCNISADACERMKVMADDRKQARAVEKAEALYDAYPISCPMRRPMYAMRILLTKIKSSQKRHRVNTLLPVIELKPPAFPPQPTDSTHPVHRLNRSSTAALRDLQPEVPSPPPSAGHPSRRPPTPDDGPSWNNNSDLIDDRSPALSTGEGLSGVVAGVLGIWQDPGASTMHLSVSNFFTCAAGVFGIAMVAYWFLATSTISAQVQHSKIFLSSTHRRDYVLRNLWKPLMFQVLLCAMSFGVIPSIMPFLGSKYMVPNEIIILLGVTMVLSSTSSNPLFSTFTYGGIARTCLRHLCLDPDADDVIKMVAPTSVAANCSFVFLFAYTQTMVYLTLKREVRGNEAYAKTAYQWSGFMTQMGALGGTVVIFPLVTYTTWFQPSYGA</sequence>
<dbReference type="Pfam" id="PF10994">
    <property type="entry name" value="DUF2817"/>
    <property type="match status" value="1"/>
</dbReference>